<evidence type="ECO:0000313" key="1">
    <source>
        <dbReference type="EMBL" id="CAL1261473.1"/>
    </source>
</evidence>
<reference evidence="1 2" key="1">
    <citation type="submission" date="2024-04" db="EMBL/GenBank/DDBJ databases">
        <authorList>
            <person name="Rising A."/>
            <person name="Reimegard J."/>
            <person name="Sonavane S."/>
            <person name="Akerstrom W."/>
            <person name="Nylinder S."/>
            <person name="Hedman E."/>
            <person name="Kallberg Y."/>
        </authorList>
    </citation>
    <scope>NUCLEOTIDE SEQUENCE [LARGE SCALE GENOMIC DNA]</scope>
</reference>
<organism evidence="1 2">
    <name type="scientific">Larinioides sclopetarius</name>
    <dbReference type="NCBI Taxonomy" id="280406"/>
    <lineage>
        <taxon>Eukaryota</taxon>
        <taxon>Metazoa</taxon>
        <taxon>Ecdysozoa</taxon>
        <taxon>Arthropoda</taxon>
        <taxon>Chelicerata</taxon>
        <taxon>Arachnida</taxon>
        <taxon>Araneae</taxon>
        <taxon>Araneomorphae</taxon>
        <taxon>Entelegynae</taxon>
        <taxon>Araneoidea</taxon>
        <taxon>Araneidae</taxon>
        <taxon>Larinioides</taxon>
    </lineage>
</organism>
<comment type="caution">
    <text evidence="1">The sequence shown here is derived from an EMBL/GenBank/DDBJ whole genome shotgun (WGS) entry which is preliminary data.</text>
</comment>
<keyword evidence="2" id="KW-1185">Reference proteome</keyword>
<dbReference type="EMBL" id="CAXIEN010000002">
    <property type="protein sequence ID" value="CAL1261473.1"/>
    <property type="molecule type" value="Genomic_DNA"/>
</dbReference>
<dbReference type="AlphaFoldDB" id="A0AAV1YUB4"/>
<sequence length="94" mass="10320">MGLAGILYVSGIKGKPCCRFYSKEDRRVPLMPRSIVVVLLNVRLFVFPTTGSNSPVSNSTTCERFPIELQQVCEGLHGPSGFLKKATDLFLSVT</sequence>
<accession>A0AAV1YUB4</accession>
<gene>
    <name evidence="1" type="ORF">LARSCL_LOCUS417</name>
</gene>
<proteinExistence type="predicted"/>
<evidence type="ECO:0000313" key="2">
    <source>
        <dbReference type="Proteomes" id="UP001497382"/>
    </source>
</evidence>
<protein>
    <submittedName>
        <fullName evidence="1">Uncharacterized protein</fullName>
    </submittedName>
</protein>
<name>A0AAV1YUB4_9ARAC</name>
<dbReference type="Proteomes" id="UP001497382">
    <property type="component" value="Unassembled WGS sequence"/>
</dbReference>